<dbReference type="AlphaFoldDB" id="A0A2T2WIL8"/>
<evidence type="ECO:0000313" key="7">
    <source>
        <dbReference type="EMBL" id="PSR22070.1"/>
    </source>
</evidence>
<protein>
    <recommendedName>
        <fullName evidence="6">Ribosomal processing cysteine protease Prp</fullName>
    </recommendedName>
</protein>
<dbReference type="CDD" id="cd16332">
    <property type="entry name" value="Prp-like"/>
    <property type="match status" value="1"/>
</dbReference>
<evidence type="ECO:0000256" key="3">
    <source>
        <dbReference type="ARBA" id="ARBA00022801"/>
    </source>
</evidence>
<sequence>MIRVGLWRDRDDRPRRLVVSGHANRGPHGQDIVCAAASALVETLALGLREVVHEDFRGQVDVGHADLWFDEALSSEARAIVETIVRGFMDLAQSESDAVRFVEHRGGA</sequence>
<dbReference type="SUPFAM" id="SSF118010">
    <property type="entry name" value="TM1457-like"/>
    <property type="match status" value="1"/>
</dbReference>
<dbReference type="Gene3D" id="3.30.70.1490">
    <property type="entry name" value="Cysteine protease Prp"/>
    <property type="match status" value="1"/>
</dbReference>
<name>A0A2T2WIL8_9FIRM</name>
<dbReference type="GO" id="GO:0006508">
    <property type="term" value="P:proteolysis"/>
    <property type="evidence" value="ECO:0007669"/>
    <property type="project" value="UniProtKB-KW"/>
</dbReference>
<evidence type="ECO:0000256" key="5">
    <source>
        <dbReference type="ARBA" id="ARBA00044503"/>
    </source>
</evidence>
<evidence type="ECO:0000256" key="2">
    <source>
        <dbReference type="ARBA" id="ARBA00022670"/>
    </source>
</evidence>
<gene>
    <name evidence="7" type="ORF">C7B45_08145</name>
</gene>
<reference evidence="7 8" key="1">
    <citation type="journal article" date="2014" name="BMC Genomics">
        <title>Comparison of environmental and isolate Sulfobacillus genomes reveals diverse carbon, sulfur, nitrogen, and hydrogen metabolisms.</title>
        <authorList>
            <person name="Justice N.B."/>
            <person name="Norman A."/>
            <person name="Brown C.T."/>
            <person name="Singh A."/>
            <person name="Thomas B.C."/>
            <person name="Banfield J.F."/>
        </authorList>
    </citation>
    <scope>NUCLEOTIDE SEQUENCE [LARGE SCALE GENOMIC DNA]</scope>
    <source>
        <strain evidence="7">AMDSBA3</strain>
    </source>
</reference>
<evidence type="ECO:0000256" key="6">
    <source>
        <dbReference type="ARBA" id="ARBA00044538"/>
    </source>
</evidence>
<dbReference type="Pfam" id="PF04327">
    <property type="entry name" value="Peptidase_Prp"/>
    <property type="match status" value="1"/>
</dbReference>
<dbReference type="Proteomes" id="UP000241848">
    <property type="component" value="Unassembled WGS sequence"/>
</dbReference>
<accession>A0A2T2WIL8</accession>
<keyword evidence="4" id="KW-0788">Thiol protease</keyword>
<comment type="similarity">
    <text evidence="5">Belongs to the Prp family.</text>
</comment>
<dbReference type="GO" id="GO:0042254">
    <property type="term" value="P:ribosome biogenesis"/>
    <property type="evidence" value="ECO:0007669"/>
    <property type="project" value="UniProtKB-KW"/>
</dbReference>
<dbReference type="GO" id="GO:0008234">
    <property type="term" value="F:cysteine-type peptidase activity"/>
    <property type="evidence" value="ECO:0007669"/>
    <property type="project" value="UniProtKB-KW"/>
</dbReference>
<proteinExistence type="inferred from homology"/>
<keyword evidence="3" id="KW-0378">Hydrolase</keyword>
<evidence type="ECO:0000256" key="4">
    <source>
        <dbReference type="ARBA" id="ARBA00022807"/>
    </source>
</evidence>
<comment type="caution">
    <text evidence="7">The sequence shown here is derived from an EMBL/GenBank/DDBJ whole genome shotgun (WGS) entry which is preliminary data.</text>
</comment>
<organism evidence="7 8">
    <name type="scientific">Sulfobacillus acidophilus</name>
    <dbReference type="NCBI Taxonomy" id="53633"/>
    <lineage>
        <taxon>Bacteria</taxon>
        <taxon>Bacillati</taxon>
        <taxon>Bacillota</taxon>
        <taxon>Clostridia</taxon>
        <taxon>Eubacteriales</taxon>
        <taxon>Clostridiales Family XVII. Incertae Sedis</taxon>
        <taxon>Sulfobacillus</taxon>
    </lineage>
</organism>
<dbReference type="InterPro" id="IPR007422">
    <property type="entry name" value="Peptidase_Prp"/>
</dbReference>
<dbReference type="EMBL" id="PXYV01000022">
    <property type="protein sequence ID" value="PSR22070.1"/>
    <property type="molecule type" value="Genomic_DNA"/>
</dbReference>
<dbReference type="InterPro" id="IPR036764">
    <property type="entry name" value="Peptidase_Prp_sf"/>
</dbReference>
<evidence type="ECO:0000256" key="1">
    <source>
        <dbReference type="ARBA" id="ARBA00022517"/>
    </source>
</evidence>
<keyword evidence="2 7" id="KW-0645">Protease</keyword>
<keyword evidence="1" id="KW-0690">Ribosome biogenesis</keyword>
<evidence type="ECO:0000313" key="8">
    <source>
        <dbReference type="Proteomes" id="UP000241848"/>
    </source>
</evidence>